<accession>A0ACA9QZ86</accession>
<dbReference type="EMBL" id="CAJVPW010053585">
    <property type="protein sequence ID" value="CAG8770287.1"/>
    <property type="molecule type" value="Genomic_DNA"/>
</dbReference>
<name>A0ACA9QZ86_9GLOM</name>
<gene>
    <name evidence="1" type="ORF">SPELUC_LOCUS15736</name>
</gene>
<dbReference type="Proteomes" id="UP000789366">
    <property type="component" value="Unassembled WGS sequence"/>
</dbReference>
<keyword evidence="2" id="KW-1185">Reference proteome</keyword>
<sequence>LIHRDALRQAIVGRDDLSLEPLIKFVIRWINEPKYTSILIDVGNVIIDAYSSVICKSPLIEKLMINLYDKVKAEMNLQKEITKFIGSLEM</sequence>
<evidence type="ECO:0000313" key="1">
    <source>
        <dbReference type="EMBL" id="CAG8770287.1"/>
    </source>
</evidence>
<feature type="non-terminal residue" evidence="1">
    <location>
        <position position="90"/>
    </location>
</feature>
<organism evidence="1 2">
    <name type="scientific">Cetraspora pellucida</name>
    <dbReference type="NCBI Taxonomy" id="1433469"/>
    <lineage>
        <taxon>Eukaryota</taxon>
        <taxon>Fungi</taxon>
        <taxon>Fungi incertae sedis</taxon>
        <taxon>Mucoromycota</taxon>
        <taxon>Glomeromycotina</taxon>
        <taxon>Glomeromycetes</taxon>
        <taxon>Diversisporales</taxon>
        <taxon>Gigasporaceae</taxon>
        <taxon>Cetraspora</taxon>
    </lineage>
</organism>
<protein>
    <submittedName>
        <fullName evidence="1">1953_t:CDS:1</fullName>
    </submittedName>
</protein>
<comment type="caution">
    <text evidence="1">The sequence shown here is derived from an EMBL/GenBank/DDBJ whole genome shotgun (WGS) entry which is preliminary data.</text>
</comment>
<proteinExistence type="predicted"/>
<reference evidence="1" key="1">
    <citation type="submission" date="2021-06" db="EMBL/GenBank/DDBJ databases">
        <authorList>
            <person name="Kallberg Y."/>
            <person name="Tangrot J."/>
            <person name="Rosling A."/>
        </authorList>
    </citation>
    <scope>NUCLEOTIDE SEQUENCE</scope>
    <source>
        <strain evidence="1">28 12/20/2015</strain>
    </source>
</reference>
<feature type="non-terminal residue" evidence="1">
    <location>
        <position position="1"/>
    </location>
</feature>
<evidence type="ECO:0000313" key="2">
    <source>
        <dbReference type="Proteomes" id="UP000789366"/>
    </source>
</evidence>